<evidence type="ECO:0000313" key="2">
    <source>
        <dbReference type="Proteomes" id="UP000829398"/>
    </source>
</evidence>
<dbReference type="EMBL" id="CM039173">
    <property type="protein sequence ID" value="KAH9774007.1"/>
    <property type="molecule type" value="Genomic_DNA"/>
</dbReference>
<sequence>MGGGFSSTTTDSYNPNSYSDSPIRTDSQNSNFSPNAVNPNMSSSDNRNQPQAPQSSITDTQKTLEPKPQSSDSSTDTKLEKSQEGKETVSDNGEEIEAEEEEEEGECGFCLFMKGGGCKDSFVNWEKCVEEAEQNKEDVVEKCFEVTSTLRKCMEAHADYYEPILRAEKAAQEEANKELEKEKAAEELQKQKDSLGEGNFGIRRKQAVHRFCSAGRN</sequence>
<organism evidence="1 2">
    <name type="scientific">Citrus sinensis</name>
    <name type="common">Sweet orange</name>
    <name type="synonym">Citrus aurantium var. sinensis</name>
    <dbReference type="NCBI Taxonomy" id="2711"/>
    <lineage>
        <taxon>Eukaryota</taxon>
        <taxon>Viridiplantae</taxon>
        <taxon>Streptophyta</taxon>
        <taxon>Embryophyta</taxon>
        <taxon>Tracheophyta</taxon>
        <taxon>Spermatophyta</taxon>
        <taxon>Magnoliopsida</taxon>
        <taxon>eudicotyledons</taxon>
        <taxon>Gunneridae</taxon>
        <taxon>Pentapetalae</taxon>
        <taxon>rosids</taxon>
        <taxon>malvids</taxon>
        <taxon>Sapindales</taxon>
        <taxon>Rutaceae</taxon>
        <taxon>Aurantioideae</taxon>
        <taxon>Citrus</taxon>
    </lineage>
</organism>
<proteinExistence type="predicted"/>
<gene>
    <name evidence="1" type="ORF">KPL71_013498</name>
</gene>
<evidence type="ECO:0000313" key="1">
    <source>
        <dbReference type="EMBL" id="KAH9774007.1"/>
    </source>
</evidence>
<accession>A0ACB8LL16</accession>
<keyword evidence="2" id="KW-1185">Reference proteome</keyword>
<name>A0ACB8LL16_CITSI</name>
<protein>
    <submittedName>
        <fullName evidence="1">GCK domain-containing protein</fullName>
    </submittedName>
</protein>
<comment type="caution">
    <text evidence="1">The sequence shown here is derived from an EMBL/GenBank/DDBJ whole genome shotgun (WGS) entry which is preliminary data.</text>
</comment>
<dbReference type="Proteomes" id="UP000829398">
    <property type="component" value="Chromosome 4"/>
</dbReference>
<reference evidence="2" key="1">
    <citation type="journal article" date="2023" name="Hortic. Res.">
        <title>A chromosome-level phased genome enabling allele-level studies in sweet orange: a case study on citrus Huanglongbing tolerance.</title>
        <authorList>
            <person name="Wu B."/>
            <person name="Yu Q."/>
            <person name="Deng Z."/>
            <person name="Duan Y."/>
            <person name="Luo F."/>
            <person name="Gmitter F. Jr."/>
        </authorList>
    </citation>
    <scope>NUCLEOTIDE SEQUENCE [LARGE SCALE GENOMIC DNA]</scope>
    <source>
        <strain evidence="2">cv. Valencia</strain>
    </source>
</reference>